<proteinExistence type="predicted"/>
<protein>
    <submittedName>
        <fullName evidence="1">Uncharacterized protein</fullName>
    </submittedName>
</protein>
<name>A0ACC3Z6Q7_COLTU</name>
<comment type="caution">
    <text evidence="1">The sequence shown here is derived from an EMBL/GenBank/DDBJ whole genome shotgun (WGS) entry which is preliminary data.</text>
</comment>
<evidence type="ECO:0000313" key="2">
    <source>
        <dbReference type="Proteomes" id="UP000805649"/>
    </source>
</evidence>
<dbReference type="Proteomes" id="UP000805649">
    <property type="component" value="Unassembled WGS sequence"/>
</dbReference>
<keyword evidence="2" id="KW-1185">Reference proteome</keyword>
<organism evidence="1 2">
    <name type="scientific">Colletotrichum truncatum</name>
    <name type="common">Anthracnose fungus</name>
    <name type="synonym">Colletotrichum capsici</name>
    <dbReference type="NCBI Taxonomy" id="5467"/>
    <lineage>
        <taxon>Eukaryota</taxon>
        <taxon>Fungi</taxon>
        <taxon>Dikarya</taxon>
        <taxon>Ascomycota</taxon>
        <taxon>Pezizomycotina</taxon>
        <taxon>Sordariomycetes</taxon>
        <taxon>Hypocreomycetidae</taxon>
        <taxon>Glomerellales</taxon>
        <taxon>Glomerellaceae</taxon>
        <taxon>Colletotrichum</taxon>
        <taxon>Colletotrichum truncatum species complex</taxon>
    </lineage>
</organism>
<sequence length="670" mass="76193">MGRTSKGRSAMACKACHAQKLKCNGGTPCERCQLRRKECVYPVRDKFIHVPESYLRHLERAQRGAAIAPSSPGLLPEPVHRESHNFASPISPEKRSRAVKEELLEDCSPEFFVRRLKQLSWSYTYSRLDFDFLQPEVSFRLPPRPYAFLLLKAFEEGFSEYHWFRRKRFQERLILTYSDPDSQSHDRNWLCRVSVVLALAESFNRSRMTSSTHLKVAGQQPSSNAGISATLDSVSPPLFDLAHPSQSLPLPPGSDFFDQGLKLLKMSHEEPVPEDVEALNLIAFYCYSLNRRKTAYSYASQSVALAKLLQLHKPRALPESTTERESVCMENEHRKRLWWTSYCMDRMISLELGVTPTLASVPEGMKLPSSFGLTPEQSEEFSDPSLLTASIQLCEIKRNVIVTAAQHGDIDDEKRLDAIKPCIDMLQQWRAGLPQAMAFSFDDDLPTRLMEAQYGRILASIYLRYHQCYILLLRPLYLQKLSSILQQRRMSIQQFNSSRHIVPSVAVEDDPMNAVKIQCLQAARNNCKILLGLWNYDKIAKFGYWESLHLFSGLAILVLARVSVDRTEQLFPPAEDDTALYTRTRALLSEMACVGNPAAKDHDALLSDVEAMVKRVSEEEKSTSQVIVGTEDMNVSLNFPELNFADLDSEQSIWCDADWESILSTYTQGI</sequence>
<accession>A0ACC3Z6Q7</accession>
<gene>
    <name evidence="1" type="ORF">CTRU02_206381</name>
</gene>
<dbReference type="EMBL" id="VUJX02000003">
    <property type="protein sequence ID" value="KAL0939771.1"/>
    <property type="molecule type" value="Genomic_DNA"/>
</dbReference>
<reference evidence="1 2" key="1">
    <citation type="journal article" date="2020" name="Phytopathology">
        <title>Genome Sequence Resources of Colletotrichum truncatum, C. plurivorum, C. musicola, and C. sojae: Four Species Pathogenic to Soybean (Glycine max).</title>
        <authorList>
            <person name="Rogerio F."/>
            <person name="Boufleur T.R."/>
            <person name="Ciampi-Guillardi M."/>
            <person name="Sukno S.A."/>
            <person name="Thon M.R."/>
            <person name="Massola Junior N.S."/>
            <person name="Baroncelli R."/>
        </authorList>
    </citation>
    <scope>NUCLEOTIDE SEQUENCE [LARGE SCALE GENOMIC DNA]</scope>
    <source>
        <strain evidence="1 2">CMES1059</strain>
    </source>
</reference>
<evidence type="ECO:0000313" key="1">
    <source>
        <dbReference type="EMBL" id="KAL0939771.1"/>
    </source>
</evidence>